<sequence>MANWTADTPGQIDSGSLATIATTIQTTETSLTEARDTAVTAQGGITDSIWSGEAATAWVSSLSTPIGKINAVVPEMAEVRAAIATYTTTVEGIRTRATSYKETIVQASLMATVQYMDAIGGPDPAQQALRDEQHQTALNDKAKAESLLEALSAEREEADALLVSALSSPGGDNWDAQQAALASIGITSAAGLTPDAIAKGMAELGSELAKNGIYDAEDAARLQSLYALYGNDPVVMSKMNLAMGGEDVISLIDAIDNAGENGWLAPGAALLLAQSVRGGLSVGSQRWNEETGDQFAQELHSGSASVHGTDSWTSLAFLFGDELDNPIGVTTTVGLADIADANERGLPGVYDGQPWPGQGIMGPGGFLSLAEAEQAGYDINRLGDWTSRVFSTLGEYPDAAMDWLTSTEQDPYADSLVDTDSPYRSEELGANRVDYWYGRRDSGLDGFEGVLAMWEGAQSLPGGPTDPTGYDPTAWARASTLTHDVLYELVGEPRRTVSAEDYVAGNPHFLSENLSELGSVKLVQALAPQIPGIVEHPMSALSGKGSDPTALMDPYGIEGDQREYANLSPEALARILGIAASTDAGAETLQAVVTDYQNTVLGAAELGVYNPVDAAARVSVLQSVVDGSTAGVNLGEAARHDEAVQSAIGVVETGVGMLPIPGLDKLVGTLGDAVAEKIASEGIGYIRGQLTDAATGAAGDAWAGSYDDLLTTLEDGKDDRLHATQIGFAQMLLELSPESGLQPPDTDDPDVWWAWVDSHRGDLDDLISEAANSTDKLDVRATQLLEKFNNYTAYANYPED</sequence>
<evidence type="ECO:0000313" key="2">
    <source>
        <dbReference type="EMBL" id="SMQ72513.1"/>
    </source>
</evidence>
<feature type="coiled-coil region" evidence="1">
    <location>
        <begin position="134"/>
        <end position="161"/>
    </location>
</feature>
<name>A0ABY1RF42_9MICO</name>
<evidence type="ECO:0000256" key="1">
    <source>
        <dbReference type="SAM" id="Coils"/>
    </source>
</evidence>
<proteinExistence type="predicted"/>
<gene>
    <name evidence="2" type="ORF">SAMN06295909_2790</name>
</gene>
<organism evidence="2 3">
    <name type="scientific">Plantibacter elymi</name>
    <name type="common">nom. nud.</name>
    <dbReference type="NCBI Taxonomy" id="199708"/>
    <lineage>
        <taxon>Bacteria</taxon>
        <taxon>Bacillati</taxon>
        <taxon>Actinomycetota</taxon>
        <taxon>Actinomycetes</taxon>
        <taxon>Micrococcales</taxon>
        <taxon>Microbacteriaceae</taxon>
        <taxon>Plantibacter</taxon>
    </lineage>
</organism>
<keyword evidence="3" id="KW-1185">Reference proteome</keyword>
<keyword evidence="1" id="KW-0175">Coiled coil</keyword>
<dbReference type="EMBL" id="FXWJ01000004">
    <property type="protein sequence ID" value="SMQ72513.1"/>
    <property type="molecule type" value="Genomic_DNA"/>
</dbReference>
<evidence type="ECO:0000313" key="3">
    <source>
        <dbReference type="Proteomes" id="UP000194464"/>
    </source>
</evidence>
<protein>
    <recommendedName>
        <fullName evidence="4">WXG100 family type VII secretion target</fullName>
    </recommendedName>
</protein>
<evidence type="ECO:0008006" key="4">
    <source>
        <dbReference type="Google" id="ProtNLM"/>
    </source>
</evidence>
<dbReference type="Proteomes" id="UP000194464">
    <property type="component" value="Unassembled WGS sequence"/>
</dbReference>
<reference evidence="2 3" key="1">
    <citation type="submission" date="2017-04" db="EMBL/GenBank/DDBJ databases">
        <authorList>
            <person name="Varghese N."/>
            <person name="Submissions S."/>
        </authorList>
    </citation>
    <scope>NUCLEOTIDE SEQUENCE [LARGE SCALE GENOMIC DNA]</scope>
    <source>
        <strain evidence="2 3">VKM Ac-1784</strain>
    </source>
</reference>
<comment type="caution">
    <text evidence="2">The sequence shown here is derived from an EMBL/GenBank/DDBJ whole genome shotgun (WGS) entry which is preliminary data.</text>
</comment>
<accession>A0ABY1RF42</accession>